<dbReference type="InterPro" id="IPR014016">
    <property type="entry name" value="UvrD-like_ATP-bd"/>
</dbReference>
<name>A0A433X3J1_9HYPH</name>
<sequence length="695" mass="76643">MKPPQRFALLATPDYLDALNAGQRDAVEHGVGSPCGPLLVIAGAGSGKTNTLAHRVAHLVVNGAAPQRILLLTFSRRAAQELTRRVERICGRVLGTGEAAMAGALDWSGTFHGVGARLLREHAPLIGLDPAFTIHDREDSADLMNLVRHELGFSAAKSRFPTKGTCLSIYSRVVNAETDLAEVLKVNFPWCAMWEAELRTLFAEYVAAKQRQNVLDYDDLLLYWAAMMSAPQIAAGLAERFDHVLVDEYQDTNRLQASILLALKPLGSGLTVVGDDAQSIYSFRAATVRNILQFPQNFTPQARIVTLDRNYRSTQPILAAANAVIGEARERFTKNLWSERENGPRPALVTVRDEADQARYVVERVLESREAGTVLKSQAVLFRTSSHSGPLEIELTRRNIPFVKFGGLKFLDAAHIKDLLALLRWVENPRDRVAGFRILQLLPGVGPASAGRMLDAMAGAADPLLELVEAPPPPRAGEGWPALTALVGTLRGRPGWPLELDHARAWYIPLMDGLYEDAAMREADLLQLCQIASGYPSREKFLTDLTLDPPDATSDQSGVPLLDEDYLILSTIHSAKGQEWKSVHVLNVVDGCMPSDLGTGTSEEIEEERRLLYVAMTRAKDELHLITPQRFFVHQQSAYGDRHVYAQRSRFISRSMLALFEDMLWPPVKPAAIEGLAPGPVRIDLGAQMRGMWAK</sequence>
<dbReference type="PROSITE" id="PS51198">
    <property type="entry name" value="UVRD_HELICASE_ATP_BIND"/>
    <property type="match status" value="1"/>
</dbReference>
<evidence type="ECO:0000313" key="14">
    <source>
        <dbReference type="Proteomes" id="UP000281547"/>
    </source>
</evidence>
<dbReference type="EMBL" id="RZNJ01000007">
    <property type="protein sequence ID" value="RUT28635.1"/>
    <property type="molecule type" value="Genomic_DNA"/>
</dbReference>
<comment type="catalytic activity">
    <reaction evidence="9">
        <text>ATP + H2O = ADP + phosphate + H(+)</text>
        <dbReference type="Rhea" id="RHEA:13065"/>
        <dbReference type="ChEBI" id="CHEBI:15377"/>
        <dbReference type="ChEBI" id="CHEBI:15378"/>
        <dbReference type="ChEBI" id="CHEBI:30616"/>
        <dbReference type="ChEBI" id="CHEBI:43474"/>
        <dbReference type="ChEBI" id="CHEBI:456216"/>
        <dbReference type="EC" id="5.6.2.4"/>
    </reaction>
</comment>
<dbReference type="PANTHER" id="PTHR11070:SF3">
    <property type="entry name" value="DNA 3'-5' HELICASE"/>
    <property type="match status" value="1"/>
</dbReference>
<dbReference type="Gene3D" id="3.40.50.300">
    <property type="entry name" value="P-loop containing nucleotide triphosphate hydrolases"/>
    <property type="match status" value="2"/>
</dbReference>
<dbReference type="GO" id="GO:0005829">
    <property type="term" value="C:cytosol"/>
    <property type="evidence" value="ECO:0007669"/>
    <property type="project" value="TreeGrafter"/>
</dbReference>
<feature type="binding site" evidence="10">
    <location>
        <begin position="42"/>
        <end position="49"/>
    </location>
    <ligand>
        <name>ATP</name>
        <dbReference type="ChEBI" id="CHEBI:30616"/>
    </ligand>
</feature>
<evidence type="ECO:0000256" key="4">
    <source>
        <dbReference type="ARBA" id="ARBA00022806"/>
    </source>
</evidence>
<dbReference type="PANTHER" id="PTHR11070">
    <property type="entry name" value="UVRD / RECB / PCRA DNA HELICASE FAMILY MEMBER"/>
    <property type="match status" value="1"/>
</dbReference>
<comment type="caution">
    <text evidence="13">The sequence shown here is derived from an EMBL/GenBank/DDBJ whole genome shotgun (WGS) entry which is preliminary data.</text>
</comment>
<dbReference type="GO" id="GO:0016887">
    <property type="term" value="F:ATP hydrolysis activity"/>
    <property type="evidence" value="ECO:0007669"/>
    <property type="project" value="RHEA"/>
</dbReference>
<dbReference type="Pfam" id="PF13361">
    <property type="entry name" value="UvrD_C"/>
    <property type="match status" value="2"/>
</dbReference>
<dbReference type="OrthoDB" id="9806690at2"/>
<gene>
    <name evidence="13" type="ORF">EMQ25_16575</name>
</gene>
<dbReference type="GO" id="GO:0005524">
    <property type="term" value="F:ATP binding"/>
    <property type="evidence" value="ECO:0007669"/>
    <property type="project" value="UniProtKB-UniRule"/>
</dbReference>
<dbReference type="PROSITE" id="PS51217">
    <property type="entry name" value="UVRD_HELICASE_CTER"/>
    <property type="match status" value="1"/>
</dbReference>
<dbReference type="Gene3D" id="1.10.486.10">
    <property type="entry name" value="PCRA, domain 4"/>
    <property type="match status" value="1"/>
</dbReference>
<keyword evidence="3 10" id="KW-0378">Hydrolase</keyword>
<protein>
    <recommendedName>
        <fullName evidence="8">DNA 3'-5' helicase</fullName>
        <ecNumber evidence="8">5.6.2.4</ecNumber>
    </recommendedName>
</protein>
<comment type="similarity">
    <text evidence="1">Belongs to the helicase family. UvrD subfamily.</text>
</comment>
<dbReference type="GO" id="GO:0043138">
    <property type="term" value="F:3'-5' DNA helicase activity"/>
    <property type="evidence" value="ECO:0007669"/>
    <property type="project" value="UniProtKB-EC"/>
</dbReference>
<keyword evidence="5 10" id="KW-0067">ATP-binding</keyword>
<keyword evidence="4 10" id="KW-0347">Helicase</keyword>
<evidence type="ECO:0000256" key="5">
    <source>
        <dbReference type="ARBA" id="ARBA00022840"/>
    </source>
</evidence>
<dbReference type="InterPro" id="IPR000212">
    <property type="entry name" value="DNA_helicase_UvrD/REP"/>
</dbReference>
<evidence type="ECO:0000256" key="6">
    <source>
        <dbReference type="ARBA" id="ARBA00023235"/>
    </source>
</evidence>
<evidence type="ECO:0000256" key="8">
    <source>
        <dbReference type="ARBA" id="ARBA00034808"/>
    </source>
</evidence>
<evidence type="ECO:0000256" key="1">
    <source>
        <dbReference type="ARBA" id="ARBA00009922"/>
    </source>
</evidence>
<evidence type="ECO:0000256" key="2">
    <source>
        <dbReference type="ARBA" id="ARBA00022741"/>
    </source>
</evidence>
<dbReference type="EC" id="5.6.2.4" evidence="8"/>
<dbReference type="Proteomes" id="UP000281547">
    <property type="component" value="Unassembled WGS sequence"/>
</dbReference>
<dbReference type="InterPro" id="IPR013986">
    <property type="entry name" value="DExx_box_DNA_helicase_dom_sf"/>
</dbReference>
<dbReference type="GO" id="GO:0000725">
    <property type="term" value="P:recombinational repair"/>
    <property type="evidence" value="ECO:0007669"/>
    <property type="project" value="TreeGrafter"/>
</dbReference>
<evidence type="ECO:0000313" key="13">
    <source>
        <dbReference type="EMBL" id="RUT28635.1"/>
    </source>
</evidence>
<accession>A0A433X3J1</accession>
<dbReference type="InterPro" id="IPR014017">
    <property type="entry name" value="DNA_helicase_UvrD-like_C"/>
</dbReference>
<dbReference type="InterPro" id="IPR027417">
    <property type="entry name" value="P-loop_NTPase"/>
</dbReference>
<evidence type="ECO:0000256" key="3">
    <source>
        <dbReference type="ARBA" id="ARBA00022801"/>
    </source>
</evidence>
<comment type="catalytic activity">
    <reaction evidence="7">
        <text>Couples ATP hydrolysis with the unwinding of duplex DNA by translocating in the 3'-5' direction.</text>
        <dbReference type="EC" id="5.6.2.4"/>
    </reaction>
</comment>
<feature type="domain" description="UvrD-like helicase ATP-binding" evidence="11">
    <location>
        <begin position="21"/>
        <end position="314"/>
    </location>
</feature>
<evidence type="ECO:0000259" key="12">
    <source>
        <dbReference type="PROSITE" id="PS51217"/>
    </source>
</evidence>
<evidence type="ECO:0000256" key="9">
    <source>
        <dbReference type="ARBA" id="ARBA00048988"/>
    </source>
</evidence>
<evidence type="ECO:0000256" key="7">
    <source>
        <dbReference type="ARBA" id="ARBA00034617"/>
    </source>
</evidence>
<keyword evidence="14" id="KW-1185">Reference proteome</keyword>
<evidence type="ECO:0000256" key="10">
    <source>
        <dbReference type="PROSITE-ProRule" id="PRU00560"/>
    </source>
</evidence>
<dbReference type="CDD" id="cd17932">
    <property type="entry name" value="DEXQc_UvrD"/>
    <property type="match status" value="1"/>
</dbReference>
<keyword evidence="2 10" id="KW-0547">Nucleotide-binding</keyword>
<feature type="domain" description="UvrD-like helicase C-terminal" evidence="12">
    <location>
        <begin position="315"/>
        <end position="577"/>
    </location>
</feature>
<dbReference type="AlphaFoldDB" id="A0A433X3J1"/>
<dbReference type="Pfam" id="PF00580">
    <property type="entry name" value="UvrD-helicase"/>
    <property type="match status" value="1"/>
</dbReference>
<reference evidence="13 14" key="1">
    <citation type="journal article" date="2016" name="Int. J. Syst. Evol. Microbiol.">
        <title>Arsenicitalea aurantiaca gen. nov., sp. nov., a new member of the family Hyphomicrobiaceae, isolated from high-arsenic sediment.</title>
        <authorList>
            <person name="Mu Y."/>
            <person name="Zhou L."/>
            <person name="Zeng X.C."/>
            <person name="Liu L."/>
            <person name="Pan Y."/>
            <person name="Chen X."/>
            <person name="Wang J."/>
            <person name="Li S."/>
            <person name="Li W.J."/>
            <person name="Wang Y."/>
        </authorList>
    </citation>
    <scope>NUCLEOTIDE SEQUENCE [LARGE SCALE GENOMIC DNA]</scope>
    <source>
        <strain evidence="13 14">42-50</strain>
    </source>
</reference>
<keyword evidence="6" id="KW-0413">Isomerase</keyword>
<dbReference type="Gene3D" id="1.10.10.160">
    <property type="match status" value="1"/>
</dbReference>
<proteinExistence type="inferred from homology"/>
<dbReference type="GO" id="GO:0003677">
    <property type="term" value="F:DNA binding"/>
    <property type="evidence" value="ECO:0007669"/>
    <property type="project" value="InterPro"/>
</dbReference>
<dbReference type="SUPFAM" id="SSF52540">
    <property type="entry name" value="P-loop containing nucleoside triphosphate hydrolases"/>
    <property type="match status" value="1"/>
</dbReference>
<organism evidence="13 14">
    <name type="scientific">Arsenicitalea aurantiaca</name>
    <dbReference type="NCBI Taxonomy" id="1783274"/>
    <lineage>
        <taxon>Bacteria</taxon>
        <taxon>Pseudomonadati</taxon>
        <taxon>Pseudomonadota</taxon>
        <taxon>Alphaproteobacteria</taxon>
        <taxon>Hyphomicrobiales</taxon>
        <taxon>Devosiaceae</taxon>
        <taxon>Arsenicitalea</taxon>
    </lineage>
</organism>
<evidence type="ECO:0000259" key="11">
    <source>
        <dbReference type="PROSITE" id="PS51198"/>
    </source>
</evidence>